<evidence type="ECO:0000313" key="3">
    <source>
        <dbReference type="Proteomes" id="UP001431313"/>
    </source>
</evidence>
<feature type="transmembrane region" description="Helical" evidence="1">
    <location>
        <begin position="152"/>
        <end position="175"/>
    </location>
</feature>
<keyword evidence="1" id="KW-0812">Transmembrane</keyword>
<dbReference type="Proteomes" id="UP001431313">
    <property type="component" value="Unassembled WGS sequence"/>
</dbReference>
<keyword evidence="1" id="KW-1133">Transmembrane helix</keyword>
<evidence type="ECO:0000256" key="1">
    <source>
        <dbReference type="SAM" id="Phobius"/>
    </source>
</evidence>
<dbReference type="EMBL" id="JANUGQ010000001">
    <property type="protein sequence ID" value="MCS0634300.1"/>
    <property type="molecule type" value="Genomic_DNA"/>
</dbReference>
<sequence>MPLPVPPAVGGSVSPVGGTPAAVAVAEGAPADGVPLPVVEFPAVAAPARCAGPVRAVLRRLPSPTGTPFTFGYALLLLATSLYTEYGDPDTVSAVLRASSTDVVHLSRTPLLVLVASALWVAGGLFSPYAVGFLFVLTALERRIGGWRTAAVFLLGHVVATLATEIPVAFSVLAGHLPGTSLHRLDYGISFGLLASTGALAGLLTPLVRGAVLGCVSLMLVQDLLVLDDPLTNWGHPLALAFGVACWPLVRRAAARVTPAHLR</sequence>
<evidence type="ECO:0000313" key="2">
    <source>
        <dbReference type="EMBL" id="MCS0634300.1"/>
    </source>
</evidence>
<protein>
    <recommendedName>
        <fullName evidence="4">Integral membrane protein</fullName>
    </recommendedName>
</protein>
<dbReference type="InterPro" id="IPR046862">
    <property type="entry name" value="Rhomboid_2"/>
</dbReference>
<name>A0ABT2CA80_9ACTN</name>
<gene>
    <name evidence="2" type="ORF">NX801_01175</name>
</gene>
<keyword evidence="3" id="KW-1185">Reference proteome</keyword>
<feature type="transmembrane region" description="Helical" evidence="1">
    <location>
        <begin position="187"/>
        <end position="204"/>
    </location>
</feature>
<proteinExistence type="predicted"/>
<reference evidence="2" key="1">
    <citation type="submission" date="2022-08" db="EMBL/GenBank/DDBJ databases">
        <authorList>
            <person name="Somphong A."/>
            <person name="Phongsopitanun W."/>
        </authorList>
    </citation>
    <scope>NUCLEOTIDE SEQUENCE</scope>
    <source>
        <strain evidence="2">LP05-1</strain>
    </source>
</reference>
<organism evidence="2 3">
    <name type="scientific">Streptomyces pyxinae</name>
    <dbReference type="NCBI Taxonomy" id="2970734"/>
    <lineage>
        <taxon>Bacteria</taxon>
        <taxon>Bacillati</taxon>
        <taxon>Actinomycetota</taxon>
        <taxon>Actinomycetes</taxon>
        <taxon>Kitasatosporales</taxon>
        <taxon>Streptomycetaceae</taxon>
        <taxon>Streptomyces</taxon>
    </lineage>
</organism>
<evidence type="ECO:0008006" key="4">
    <source>
        <dbReference type="Google" id="ProtNLM"/>
    </source>
</evidence>
<comment type="caution">
    <text evidence="2">The sequence shown here is derived from an EMBL/GenBank/DDBJ whole genome shotgun (WGS) entry which is preliminary data.</text>
</comment>
<accession>A0ABT2CA80</accession>
<keyword evidence="1" id="KW-0472">Membrane</keyword>
<dbReference type="Pfam" id="PF20401">
    <property type="entry name" value="Rhomboid_2"/>
    <property type="match status" value="1"/>
</dbReference>
<feature type="transmembrane region" description="Helical" evidence="1">
    <location>
        <begin position="111"/>
        <end position="140"/>
    </location>
</feature>